<evidence type="ECO:0000256" key="1">
    <source>
        <dbReference type="SAM" id="MobiDB-lite"/>
    </source>
</evidence>
<dbReference type="InterPro" id="IPR016195">
    <property type="entry name" value="Pol/histidinol_Pase-like"/>
</dbReference>
<dbReference type="AlphaFoldDB" id="A0A7T0BVZ5"/>
<dbReference type="EMBL" id="CP048685">
    <property type="protein sequence ID" value="QPJ61851.1"/>
    <property type="molecule type" value="Genomic_DNA"/>
</dbReference>
<dbReference type="Gene3D" id="2.30.30.40">
    <property type="entry name" value="SH3 Domains"/>
    <property type="match status" value="1"/>
</dbReference>
<dbReference type="Proteomes" id="UP000594688">
    <property type="component" value="Chromosome"/>
</dbReference>
<sequence length="641" mass="70266">MIRNSPRLKIPVSIVGLLVAVMLILPVKAQAIPLDLVIDVKSKFSDGCLSIENLAELAQHRGIQGMVIADHDQVSLEYGFPPLERILKKKESGPSILESGATTYLAEIRQVNESFPKVLIIPGVETAPFYYWTGSPLDNNLVAHNWDKHLLVVGLNSPDQYEQLPALNSNASSRYASRFYWPFFAYVGGTIFFLVLFVIKRKPRLSMTAAVLMGVLAFNAHPFRSSPFDAYHGDAGVAPYKETIDYANELGGLIFWNHLESPAANGERKAGSMQLSTPLHPEDLLLTHNYTGFQALDDKPVPASAPGKEWDQTLTQYLDDQRAHPVWGYGANDYHCEDQEGHKLGEVRTVVQVDTKDTASVLKAMRLGQMYAVTQPNESSRLSLDAFVVADGTRGRQVGAGGTLISGDFPEISMAISSTGGKETAAKINIIRSGMLAKQETVSLPYQGKWRDLEVDLNEPVYYRLEIEAEEGGRLLSNPVFVKFQSGPFIENQVAEITEKKVAAGVKMPAEPGAPKLAEPEIPSPSKPAAPTVPEKVAKVRKPKVETPEAKAPEKPVMKSPKPVAEPQKTSTGKTVMTRLKMLSIRSGPGSKFPLVAKAERDEPLQLVRETTIMLSGKPWVIVKKDGKEGYVWSGFLKDAG</sequence>
<feature type="transmembrane region" description="Helical" evidence="2">
    <location>
        <begin position="179"/>
        <end position="198"/>
    </location>
</feature>
<keyword evidence="2" id="KW-0472">Membrane</keyword>
<dbReference type="SUPFAM" id="SSF89550">
    <property type="entry name" value="PHP domain-like"/>
    <property type="match status" value="1"/>
</dbReference>
<proteinExistence type="predicted"/>
<name>A0A7T0BVZ5_9BACT</name>
<accession>A0A7T0BVZ5</accession>
<evidence type="ECO:0000313" key="3">
    <source>
        <dbReference type="EMBL" id="QPJ61851.1"/>
    </source>
</evidence>
<organism evidence="3 4">
    <name type="scientific">Candidatus Nitronauta litoralis</name>
    <dbReference type="NCBI Taxonomy" id="2705533"/>
    <lineage>
        <taxon>Bacteria</taxon>
        <taxon>Pseudomonadati</taxon>
        <taxon>Nitrospinota/Tectimicrobiota group</taxon>
        <taxon>Nitrospinota</taxon>
        <taxon>Nitrospinia</taxon>
        <taxon>Nitrospinales</taxon>
        <taxon>Nitrospinaceae</taxon>
        <taxon>Candidatus Nitronauta</taxon>
    </lineage>
</organism>
<protein>
    <submittedName>
        <fullName evidence="3">SH3 domain-containing protein</fullName>
    </submittedName>
</protein>
<evidence type="ECO:0000256" key="2">
    <source>
        <dbReference type="SAM" id="Phobius"/>
    </source>
</evidence>
<reference evidence="3 4" key="1">
    <citation type="submission" date="2020-02" db="EMBL/GenBank/DDBJ databases">
        <title>Genomic and physiological characterization of two novel Nitrospinaceae genera.</title>
        <authorList>
            <person name="Mueller A.J."/>
            <person name="Jung M.-Y."/>
            <person name="Strachan C.R."/>
            <person name="Herbold C.W."/>
            <person name="Kirkegaard R.H."/>
            <person name="Daims H."/>
        </authorList>
    </citation>
    <scope>NUCLEOTIDE SEQUENCE [LARGE SCALE GENOMIC DNA]</scope>
    <source>
        <strain evidence="3">EB</strain>
    </source>
</reference>
<gene>
    <name evidence="3" type="ORF">G3M70_08155</name>
</gene>
<keyword evidence="2" id="KW-1133">Transmembrane helix</keyword>
<evidence type="ECO:0000313" key="4">
    <source>
        <dbReference type="Proteomes" id="UP000594688"/>
    </source>
</evidence>
<feature type="region of interest" description="Disordered" evidence="1">
    <location>
        <begin position="513"/>
        <end position="572"/>
    </location>
</feature>
<feature type="transmembrane region" description="Helical" evidence="2">
    <location>
        <begin position="205"/>
        <end position="223"/>
    </location>
</feature>
<keyword evidence="2" id="KW-0812">Transmembrane</keyword>
<feature type="compositionally biased region" description="Basic and acidic residues" evidence="1">
    <location>
        <begin position="543"/>
        <end position="557"/>
    </location>
</feature>
<dbReference type="KEGG" id="nli:G3M70_08155"/>
<dbReference type="Gene3D" id="3.20.20.140">
    <property type="entry name" value="Metal-dependent hydrolases"/>
    <property type="match status" value="1"/>
</dbReference>